<comment type="caution">
    <text evidence="1">The sequence shown here is derived from an EMBL/GenBank/DDBJ whole genome shotgun (WGS) entry which is preliminary data.</text>
</comment>
<name>A0ACB8TWN7_9APHY</name>
<evidence type="ECO:0000313" key="1">
    <source>
        <dbReference type="EMBL" id="KAI0086374.1"/>
    </source>
</evidence>
<reference evidence="1" key="1">
    <citation type="journal article" date="2021" name="Environ. Microbiol.">
        <title>Gene family expansions and transcriptome signatures uncover fungal adaptations to wood decay.</title>
        <authorList>
            <person name="Hage H."/>
            <person name="Miyauchi S."/>
            <person name="Viragh M."/>
            <person name="Drula E."/>
            <person name="Min B."/>
            <person name="Chaduli D."/>
            <person name="Navarro D."/>
            <person name="Favel A."/>
            <person name="Norest M."/>
            <person name="Lesage-Meessen L."/>
            <person name="Balint B."/>
            <person name="Merenyi Z."/>
            <person name="de Eugenio L."/>
            <person name="Morin E."/>
            <person name="Martinez A.T."/>
            <person name="Baldrian P."/>
            <person name="Stursova M."/>
            <person name="Martinez M.J."/>
            <person name="Novotny C."/>
            <person name="Magnuson J.K."/>
            <person name="Spatafora J.W."/>
            <person name="Maurice S."/>
            <person name="Pangilinan J."/>
            <person name="Andreopoulos W."/>
            <person name="LaButti K."/>
            <person name="Hundley H."/>
            <person name="Na H."/>
            <person name="Kuo A."/>
            <person name="Barry K."/>
            <person name="Lipzen A."/>
            <person name="Henrissat B."/>
            <person name="Riley R."/>
            <person name="Ahrendt S."/>
            <person name="Nagy L.G."/>
            <person name="Grigoriev I.V."/>
            <person name="Martin F."/>
            <person name="Rosso M.N."/>
        </authorList>
    </citation>
    <scope>NUCLEOTIDE SEQUENCE</scope>
    <source>
        <strain evidence="1">CBS 384.51</strain>
    </source>
</reference>
<keyword evidence="2" id="KW-1185">Reference proteome</keyword>
<proteinExistence type="predicted"/>
<accession>A0ACB8TWN7</accession>
<dbReference type="Proteomes" id="UP001055072">
    <property type="component" value="Unassembled WGS sequence"/>
</dbReference>
<organism evidence="1 2">
    <name type="scientific">Irpex rosettiformis</name>
    <dbReference type="NCBI Taxonomy" id="378272"/>
    <lineage>
        <taxon>Eukaryota</taxon>
        <taxon>Fungi</taxon>
        <taxon>Dikarya</taxon>
        <taxon>Basidiomycota</taxon>
        <taxon>Agaricomycotina</taxon>
        <taxon>Agaricomycetes</taxon>
        <taxon>Polyporales</taxon>
        <taxon>Irpicaceae</taxon>
        <taxon>Irpex</taxon>
    </lineage>
</organism>
<sequence length="494" mass="54168">MQPPIHEEEPLVSYHDNHEDEAEGQYNPPYDPDVTKTVRPVVLHASPPHSPPQQTLSPQQSQHGTLSLPVSIALSLPHSPVHAIATPRPTLLFAIASDDPAEVRRVLESGDASPNDDVGPQSALAFALTSGQLKNRTEMVKLLLAYGADPASVKRIGAEEDERTSANPSGDGGEENGEEAIQNIRRKSVDPLEAADPATRYYIARAEAPQTRRASALIHRSFFRPLTKVRYEMIGQDRALEQLFRVLSMPSMAPIVVLLCGPSGHGKSLLARRFGSLLDVPTHTVNMTTLRSTHDIWRSYSMSPYEVSEPSSLTLADFLLENEGKRCVVVLDEIEKTENDTILSSLLMPWELGRCSFEAGHRHVNVSKVIWLGTSNIGHDLVFEHQSSRIAPAEPMTRDEYVDLMGILRPVVSDRLGPSLLSRVTTVLPFVPFTVEEKLAIAAEALFSLAEDAATRLPAATVEKLVKDSLKSYVPAEGARSLYRAVSAQLLDTL</sequence>
<keyword evidence="1" id="KW-0378">Hydrolase</keyword>
<protein>
    <submittedName>
        <fullName evidence="1">P-loop containing nucleoside triphosphate hydrolase protein</fullName>
    </submittedName>
</protein>
<evidence type="ECO:0000313" key="2">
    <source>
        <dbReference type="Proteomes" id="UP001055072"/>
    </source>
</evidence>
<dbReference type="EMBL" id="MU274924">
    <property type="protein sequence ID" value="KAI0086374.1"/>
    <property type="molecule type" value="Genomic_DNA"/>
</dbReference>
<gene>
    <name evidence="1" type="ORF">BDY19DRAFT_895043</name>
</gene>